<protein>
    <submittedName>
        <fullName evidence="2">Uncharacterized protein</fullName>
    </submittedName>
</protein>
<sequence>MKRLFLLLFSVILCQSLLAQESQSLDLPAVNNEVETSLFSLSIQPSLTTLKTTNHVFGNFNLPLISSYSAKKKVNIFAPEEVYMASNQKTNTEFPQRQLEQINSTVQVYYNQTNFNQRTNVDLNYYGKRTLDGGIKNEVYEDVRQPLLNTGYYLHRNRYDRNQPVFYLRR</sequence>
<evidence type="ECO:0000313" key="3">
    <source>
        <dbReference type="Proteomes" id="UP000317169"/>
    </source>
</evidence>
<accession>A0A507ZR86</accession>
<feature type="signal peptide" evidence="1">
    <location>
        <begin position="1"/>
        <end position="19"/>
    </location>
</feature>
<dbReference type="RefSeq" id="WP_141420650.1">
    <property type="nucleotide sequence ID" value="NZ_VIAR01000002.1"/>
</dbReference>
<dbReference type="OrthoDB" id="1450310at2"/>
<name>A0A507ZR86_9FLAO</name>
<dbReference type="Proteomes" id="UP000317169">
    <property type="component" value="Unassembled WGS sequence"/>
</dbReference>
<dbReference type="AlphaFoldDB" id="A0A507ZR86"/>
<keyword evidence="3" id="KW-1185">Reference proteome</keyword>
<comment type="caution">
    <text evidence="2">The sequence shown here is derived from an EMBL/GenBank/DDBJ whole genome shotgun (WGS) entry which is preliminary data.</text>
</comment>
<proteinExistence type="predicted"/>
<gene>
    <name evidence="2" type="ORF">FKR84_02685</name>
</gene>
<feature type="chain" id="PRO_5021206085" evidence="1">
    <location>
        <begin position="20"/>
        <end position="170"/>
    </location>
</feature>
<organism evidence="2 3">
    <name type="scientific">Haloflavibacter putidus</name>
    <dbReference type="NCBI Taxonomy" id="2576776"/>
    <lineage>
        <taxon>Bacteria</taxon>
        <taxon>Pseudomonadati</taxon>
        <taxon>Bacteroidota</taxon>
        <taxon>Flavobacteriia</taxon>
        <taxon>Flavobacteriales</taxon>
        <taxon>Flavobacteriaceae</taxon>
        <taxon>Haloflavibacter</taxon>
    </lineage>
</organism>
<reference evidence="2 3" key="1">
    <citation type="submission" date="2019-06" db="EMBL/GenBank/DDBJ databases">
        <title>Flavibacter putida gen. nov., sp. nov., a novel marine bacterium of the family Flavobacteriaceae isolated from coastal seawater.</title>
        <authorList>
            <person name="Feng X."/>
        </authorList>
    </citation>
    <scope>NUCLEOTIDE SEQUENCE [LARGE SCALE GENOMIC DNA]</scope>
    <source>
        <strain evidence="2 3">PLHSN227</strain>
    </source>
</reference>
<keyword evidence="1" id="KW-0732">Signal</keyword>
<evidence type="ECO:0000313" key="2">
    <source>
        <dbReference type="EMBL" id="TQD40120.1"/>
    </source>
</evidence>
<evidence type="ECO:0000256" key="1">
    <source>
        <dbReference type="SAM" id="SignalP"/>
    </source>
</evidence>
<dbReference type="EMBL" id="VIAR01000002">
    <property type="protein sequence ID" value="TQD40120.1"/>
    <property type="molecule type" value="Genomic_DNA"/>
</dbReference>